<feature type="region of interest" description="Disordered" evidence="1">
    <location>
        <begin position="1"/>
        <end position="55"/>
    </location>
</feature>
<dbReference type="STRING" id="444597.BST26_21025"/>
<feature type="compositionally biased region" description="Basic and acidic residues" evidence="1">
    <location>
        <begin position="28"/>
        <end position="45"/>
    </location>
</feature>
<reference evidence="2 3" key="1">
    <citation type="submission" date="2016-12" db="EMBL/GenBank/DDBJ databases">
        <title>The new phylogeny of genus Mycobacterium.</title>
        <authorList>
            <person name="Tortoli E."/>
            <person name="Trovato A."/>
            <person name="Cirillo D.M."/>
        </authorList>
    </citation>
    <scope>NUCLEOTIDE SEQUENCE [LARGE SCALE GENOMIC DNA]</scope>
    <source>
        <strain evidence="2 3">DSM 45130</strain>
    </source>
</reference>
<proteinExistence type="predicted"/>
<accession>A0A1X0CP70</accession>
<protein>
    <submittedName>
        <fullName evidence="2">Uncharacterized protein</fullName>
    </submittedName>
</protein>
<dbReference type="OrthoDB" id="4374070at2"/>
<organism evidence="2 3">
    <name type="scientific">Mycolicibacterium insubricum</name>
    <dbReference type="NCBI Taxonomy" id="444597"/>
    <lineage>
        <taxon>Bacteria</taxon>
        <taxon>Bacillati</taxon>
        <taxon>Actinomycetota</taxon>
        <taxon>Actinomycetes</taxon>
        <taxon>Mycobacteriales</taxon>
        <taxon>Mycobacteriaceae</taxon>
        <taxon>Mycolicibacterium</taxon>
    </lineage>
</organism>
<evidence type="ECO:0000256" key="1">
    <source>
        <dbReference type="SAM" id="MobiDB-lite"/>
    </source>
</evidence>
<dbReference type="Proteomes" id="UP000192801">
    <property type="component" value="Unassembled WGS sequence"/>
</dbReference>
<dbReference type="EMBL" id="MVHS01000095">
    <property type="protein sequence ID" value="ORA61976.1"/>
    <property type="molecule type" value="Genomic_DNA"/>
</dbReference>
<feature type="compositionally biased region" description="Basic residues" evidence="1">
    <location>
        <begin position="1"/>
        <end position="12"/>
    </location>
</feature>
<keyword evidence="3" id="KW-1185">Reference proteome</keyword>
<dbReference type="AlphaFoldDB" id="A0A1X0CP70"/>
<evidence type="ECO:0000313" key="2">
    <source>
        <dbReference type="EMBL" id="ORA61976.1"/>
    </source>
</evidence>
<dbReference type="InterPro" id="IPR045522">
    <property type="entry name" value="DUF6474"/>
</dbReference>
<name>A0A1X0CP70_9MYCO</name>
<gene>
    <name evidence="2" type="ORF">BST26_21025</name>
</gene>
<comment type="caution">
    <text evidence="2">The sequence shown here is derived from an EMBL/GenBank/DDBJ whole genome shotgun (WGS) entry which is preliminary data.</text>
</comment>
<sequence>MGLIRKRKSRATRRAEAKALKTKARAQAKYEAKNERRRIKAESRSANRATAAALKASRDADKTAIKVAETELKAAREGRVLSPTRIRRSLTVTRLLAPVLVPVVYRAAIAIRGHLDQQRADRLGVPLAQLGQYSGESGVLSARVAGAEKSLRALVEAHPKDAETKQFAGAIGARLADLAAAITASESMPPARRRTAQAAVSDQLDGIEADLLARLGVG</sequence>
<evidence type="ECO:0000313" key="3">
    <source>
        <dbReference type="Proteomes" id="UP000192801"/>
    </source>
</evidence>
<dbReference type="Pfam" id="PF20079">
    <property type="entry name" value="DUF6474"/>
    <property type="match status" value="1"/>
</dbReference>
<dbReference type="RefSeq" id="WP_083033860.1">
    <property type="nucleotide sequence ID" value="NZ_AP022618.1"/>
</dbReference>